<comment type="subcellular location">
    <subcellularLocation>
        <location evidence="1">Golgi apparatus</location>
    </subcellularLocation>
</comment>
<feature type="coiled-coil region" evidence="4">
    <location>
        <begin position="980"/>
        <end position="1101"/>
    </location>
</feature>
<feature type="region of interest" description="Disordered" evidence="5">
    <location>
        <begin position="145"/>
        <end position="168"/>
    </location>
</feature>
<feature type="coiled-coil region" evidence="4">
    <location>
        <begin position="1144"/>
        <end position="1311"/>
    </location>
</feature>
<keyword evidence="8" id="KW-1185">Reference proteome</keyword>
<dbReference type="PROSITE" id="PS50913">
    <property type="entry name" value="GRIP"/>
    <property type="match status" value="1"/>
</dbReference>
<feature type="region of interest" description="Disordered" evidence="5">
    <location>
        <begin position="2057"/>
        <end position="2082"/>
    </location>
</feature>
<feature type="compositionally biased region" description="Polar residues" evidence="5">
    <location>
        <begin position="2141"/>
        <end position="2162"/>
    </location>
</feature>
<sequence>IREDVIDCHITHLFFTDINLHKLSPLHFSTKMSSWLSSNLTGSLSSISNLTGQISSFTREILTEGAEEVSDPSAELQVAQARIKELEAHLLTQKAEYERVKQNSEELHVRLEASELQVNNLSKEYRTQLHNKEQELVKLRELSRSQEEHAHSFGRRERHDSSESIEDSLEAKRLRSEISKLQAECQHWKSIAHGADNQDKLHREIDQYQHELTALQSSYSQKISALNKKHKQELQKWQAEKEEYVQKIEELEEQLLNPQQKDEDVVNHAEMNAGQTHEPTAVTTSLKNQLAAAEKSTAQLKKQVDIQEDKINALNAELQEKNAVITAMQKDLENAQANLEESTKTHKQLVSASESKLNDSTRQLEILQSHLKDQNKELSVLKTDYECLSTLEEQFHIVATENAELKEHLSCAQSEERRLHRCVEEVKSELEQLSCSTMDLMEELQISQGLQKEQKIEMESLKKVKYIKGEAKEEMSKLRGALAALWERHLCLVQLYQQVRQELHNSNARLVAMFQSRHLSTSAAREDLQELQQRLSKRSQAKLDHVMEEKDALIGRSAELRVTVEDLEGAVMDLQSDNEQVGQETKYCVTEIGRQQGIDEEEGSDIVGALHAEKAVLESTIVGLEHKVQDLQELVNTLQSQREWGVNMESTEGQPSPSESAESLTESAVHEAEPEITPDTEVSLEGASNTISQELLQQHLQDYQQQVEELELAQRDWEGEKEALEGVVLSLRRQVKEMQSLLGNTSSEQQEEITRIQKENSQIMSEKERILEAWKSIEEDLVSFEISSPRLENDTKINEERMDELRSDLYKWASSKTGVNSLNRNDMEQVSTEDSLNQGSQTDEGFQLYLNKLQELEKDNSLLREETERLIQEIEAKTSTVSAVQNELQIKSVEIESILNEKHDLVVMINERDERICELEESFNAHLLELTTSKDNEISLLQSGQEDVVKLLEENRQECSLLKTKNNELLDVMGQNQRSCDELDEKNQNLVTQLSEIEKHLERLKGEKVKLETTIQDKEQANARLTAENNSLLMEKEVLQSLVEEYENKVKVLRNQTAEMSRVEGQIELLNQQVQINEKRCKDLETQKLTLLQEKTNLELELRQRSSELDNSVCELKEKFSEIEILKVEKTKLSDTVQNHLSVCNDLEQKLTESGREKEEVSNLLGMKDLQVDKLELDLREKGAEIDLLRLEMAKVTKALKEKEQLIHAQVVNASSSDDVQYHQAQLLRLLEGKDQEIAALKQKDASLVELVSRTDESTHRAQEAYEGKLQQLREERDRLLADLSLRDEELLNAEDRLEAMREKVQGKDQASHLLHTEHARLLALNESQANEMGKLREKHSSLQKLLEERSKSKSAEEQKLQQENSQLRRQINSLQVEHETLTTLIHEKDKQIATLAQLGSFSTPDPSLHGVDVQVKILREERDVLLKERNSVMRDKEMKDKEIYQLQEEIGSLRQMIQEKSDLTAKLSAENEELCKQLGSLKSQVNTLSSDKANIVKNDNRIKELEDEITSFKRTIESKDNELKQLLENSRNEKSIILVELDNIKTERDDILEEKDIETRELKKKISQLVNLMTDSESGESENVDDIDRNFQKLFQSVKNRRNNVLRQRDNEIQTLREQLSNVTLLNKAVEDRDSGLEEVLREKEELNRLLFQARHEKEDVLLEKESIVADLQDQIVSLSKAVSEKERSSYQDLQRVIQEKERIVKELDQAQLRTEEINIASSQWQAKLSRLQAELQEMTGTVSQQRETISSLYNDVEQHKLAIQEKERIVKELVMEREQLVKTSEQLRSRVQQLQEELSAANSGQKVAETKMEQELERLRNHLVQVEESYTREALEAEEREKELRMKLARAEEQLLSSSYSMQDRDRQASAQIENLQEQLQSIVAQRDRAVLDLASSQEQADQYQTSLNNLQLVLEQFQRERESQLKVAQEQAQREVIKAWDQVRELQQRENQLKRQLEMAARVTQELVNMRGQLQGKEEELLKHKQEVARLDEELRISQERIKNLNSISDSKVEKSLVKNMLMTYFNTIESKRADVVRVIGSLLGFTHEELEKVGTGSSAPKGSWISSLNPFGAPKTPTRTTAAIEKSFSELFVSFLESESEAMLPVGQGSRLSNINNPLLSGLAPQQSAATHRGLPSSPTGQPIATSTPVGTPARSNMPSLPPSSISRPLSGSTLSATDGSTSRANIPSTNGNPLLVGSLTPVQQLPAITSSNSLRTLLEGHT</sequence>
<protein>
    <recommendedName>
        <fullName evidence="6">GRIP domain-containing protein</fullName>
    </recommendedName>
</protein>
<gene>
    <name evidence="7" type="ORF">PLOB_00047602</name>
</gene>
<feature type="region of interest" description="Disordered" evidence="5">
    <location>
        <begin position="2129"/>
        <end position="2202"/>
    </location>
</feature>
<feature type="compositionally biased region" description="Polar residues" evidence="5">
    <location>
        <begin position="2181"/>
        <end position="2197"/>
    </location>
</feature>
<evidence type="ECO:0000313" key="8">
    <source>
        <dbReference type="Proteomes" id="UP001159405"/>
    </source>
</evidence>
<feature type="coiled-coil region" evidence="4">
    <location>
        <begin position="693"/>
        <end position="727"/>
    </location>
</feature>
<feature type="coiled-coil region" evidence="4">
    <location>
        <begin position="1454"/>
        <end position="1573"/>
    </location>
</feature>
<reference evidence="7 8" key="1">
    <citation type="submission" date="2022-05" db="EMBL/GenBank/DDBJ databases">
        <authorList>
            <consortium name="Genoscope - CEA"/>
            <person name="William W."/>
        </authorList>
    </citation>
    <scope>NUCLEOTIDE SEQUENCE [LARGE SCALE GENOMIC DNA]</scope>
</reference>
<evidence type="ECO:0000256" key="2">
    <source>
        <dbReference type="ARBA" id="ARBA00023034"/>
    </source>
</evidence>
<feature type="compositionally biased region" description="Low complexity" evidence="5">
    <location>
        <begin position="2167"/>
        <end position="2180"/>
    </location>
</feature>
<evidence type="ECO:0000313" key="7">
    <source>
        <dbReference type="EMBL" id="CAH3150469.1"/>
    </source>
</evidence>
<dbReference type="PANTHER" id="PTHR18921:SF2">
    <property type="entry name" value="THYROID RECEPTOR-INTERACTING PROTEIN 11"/>
    <property type="match status" value="1"/>
</dbReference>
<evidence type="ECO:0000256" key="5">
    <source>
        <dbReference type="SAM" id="MobiDB-lite"/>
    </source>
</evidence>
<feature type="coiled-coil region" evidence="4">
    <location>
        <begin position="1614"/>
        <end position="2011"/>
    </location>
</feature>
<evidence type="ECO:0000259" key="6">
    <source>
        <dbReference type="PROSITE" id="PS50913"/>
    </source>
</evidence>
<feature type="compositionally biased region" description="Basic and acidic residues" evidence="5">
    <location>
        <begin position="1348"/>
        <end position="1361"/>
    </location>
</feature>
<evidence type="ECO:0000256" key="3">
    <source>
        <dbReference type="ARBA" id="ARBA00023054"/>
    </source>
</evidence>
<organism evidence="7 8">
    <name type="scientific">Porites lobata</name>
    <dbReference type="NCBI Taxonomy" id="104759"/>
    <lineage>
        <taxon>Eukaryota</taxon>
        <taxon>Metazoa</taxon>
        <taxon>Cnidaria</taxon>
        <taxon>Anthozoa</taxon>
        <taxon>Hexacorallia</taxon>
        <taxon>Scleractinia</taxon>
        <taxon>Fungiina</taxon>
        <taxon>Poritidae</taxon>
        <taxon>Porites</taxon>
    </lineage>
</organism>
<dbReference type="EMBL" id="CALNXK010000089">
    <property type="protein sequence ID" value="CAH3150469.1"/>
    <property type="molecule type" value="Genomic_DNA"/>
</dbReference>
<dbReference type="PANTHER" id="PTHR18921">
    <property type="entry name" value="MYOSIN HEAVY CHAIN - RELATED"/>
    <property type="match status" value="1"/>
</dbReference>
<dbReference type="Proteomes" id="UP001159405">
    <property type="component" value="Unassembled WGS sequence"/>
</dbReference>
<comment type="caution">
    <text evidence="7">The sequence shown here is derived from an EMBL/GenBank/DDBJ whole genome shotgun (WGS) entry which is preliminary data.</text>
</comment>
<evidence type="ECO:0000256" key="4">
    <source>
        <dbReference type="SAM" id="Coils"/>
    </source>
</evidence>
<proteinExistence type="predicted"/>
<feature type="coiled-coil region" evidence="4">
    <location>
        <begin position="614"/>
        <end position="641"/>
    </location>
</feature>
<feature type="region of interest" description="Disordered" evidence="5">
    <location>
        <begin position="647"/>
        <end position="681"/>
    </location>
</feature>
<name>A0ABN8PWY4_9CNID</name>
<feature type="non-terminal residue" evidence="7">
    <location>
        <position position="1"/>
    </location>
</feature>
<feature type="compositionally biased region" description="Polar residues" evidence="5">
    <location>
        <begin position="2059"/>
        <end position="2073"/>
    </location>
</feature>
<dbReference type="InterPro" id="IPR000237">
    <property type="entry name" value="GRIP_dom"/>
</dbReference>
<evidence type="ECO:0000256" key="1">
    <source>
        <dbReference type="ARBA" id="ARBA00004555"/>
    </source>
</evidence>
<accession>A0ABN8PWY4</accession>
<feature type="compositionally biased region" description="Polar residues" evidence="5">
    <location>
        <begin position="647"/>
        <end position="666"/>
    </location>
</feature>
<feature type="compositionally biased region" description="Basic and acidic residues" evidence="5">
    <location>
        <begin position="145"/>
        <end position="162"/>
    </location>
</feature>
<keyword evidence="2" id="KW-0333">Golgi apparatus</keyword>
<feature type="domain" description="GRIP" evidence="6">
    <location>
        <begin position="2011"/>
        <end position="2060"/>
    </location>
</feature>
<feature type="region of interest" description="Disordered" evidence="5">
    <location>
        <begin position="1348"/>
        <end position="1367"/>
    </location>
</feature>
<keyword evidence="3 4" id="KW-0175">Coiled coil</keyword>
<feature type="coiled-coil region" evidence="4">
    <location>
        <begin position="846"/>
        <end position="873"/>
    </location>
</feature>